<reference evidence="3" key="1">
    <citation type="journal article" date="2019" name="Int. J. Syst. Evol. Microbiol.">
        <title>The Global Catalogue of Microorganisms (GCM) 10K type strain sequencing project: providing services to taxonomists for standard genome sequencing and annotation.</title>
        <authorList>
            <consortium name="The Broad Institute Genomics Platform"/>
            <consortium name="The Broad Institute Genome Sequencing Center for Infectious Disease"/>
            <person name="Wu L."/>
            <person name="Ma J."/>
        </authorList>
    </citation>
    <scope>NUCLEOTIDE SEQUENCE [LARGE SCALE GENOMIC DNA]</scope>
    <source>
        <strain evidence="3">JCM 30846</strain>
    </source>
</reference>
<comment type="caution">
    <text evidence="2">The sequence shown here is derived from an EMBL/GenBank/DDBJ whole genome shotgun (WGS) entry which is preliminary data.</text>
</comment>
<dbReference type="EMBL" id="BAABEP010000002">
    <property type="protein sequence ID" value="GAA3709627.1"/>
    <property type="molecule type" value="Genomic_DNA"/>
</dbReference>
<dbReference type="Proteomes" id="UP001499884">
    <property type="component" value="Unassembled WGS sequence"/>
</dbReference>
<keyword evidence="3" id="KW-1185">Reference proteome</keyword>
<accession>A0ABP7DUB5</accession>
<feature type="transmembrane region" description="Helical" evidence="1">
    <location>
        <begin position="112"/>
        <end position="137"/>
    </location>
</feature>
<gene>
    <name evidence="2" type="ORF">GCM10023082_04450</name>
</gene>
<organism evidence="2 3">
    <name type="scientific">Streptomyces tremellae</name>
    <dbReference type="NCBI Taxonomy" id="1124239"/>
    <lineage>
        <taxon>Bacteria</taxon>
        <taxon>Bacillati</taxon>
        <taxon>Actinomycetota</taxon>
        <taxon>Actinomycetes</taxon>
        <taxon>Kitasatosporales</taxon>
        <taxon>Streptomycetaceae</taxon>
        <taxon>Streptomyces</taxon>
    </lineage>
</organism>
<evidence type="ECO:0000313" key="3">
    <source>
        <dbReference type="Proteomes" id="UP001499884"/>
    </source>
</evidence>
<evidence type="ECO:0000313" key="2">
    <source>
        <dbReference type="EMBL" id="GAA3709627.1"/>
    </source>
</evidence>
<keyword evidence="1" id="KW-1133">Transmembrane helix</keyword>
<dbReference type="RefSeq" id="WP_345640316.1">
    <property type="nucleotide sequence ID" value="NZ_BAABEP010000002.1"/>
</dbReference>
<evidence type="ECO:0000256" key="1">
    <source>
        <dbReference type="SAM" id="Phobius"/>
    </source>
</evidence>
<protein>
    <recommendedName>
        <fullName evidence="4">DUF3592 domain-containing protein</fullName>
    </recommendedName>
</protein>
<proteinExistence type="predicted"/>
<keyword evidence="1" id="KW-0472">Membrane</keyword>
<sequence length="142" mass="15341">MGMAAVGGFLLATFGVLCGFLVRQLVGRLRSLFGGLVADGVCVRRYSSEGSEGNTYWHHVYGFTTADGRYVEFEEDALLMPQGQAVTVRYRLGKNPARTATVMGRGGAWSPLFGQLFGIFVSGCFAAFGVLSLWLGVEELSR</sequence>
<name>A0ABP7DUB5_9ACTN</name>
<keyword evidence="1" id="KW-0812">Transmembrane</keyword>
<evidence type="ECO:0008006" key="4">
    <source>
        <dbReference type="Google" id="ProtNLM"/>
    </source>
</evidence>